<keyword evidence="1" id="KW-0472">Membrane</keyword>
<dbReference type="AlphaFoldDB" id="A0A2N3I2F9"/>
<evidence type="ECO:0000313" key="2">
    <source>
        <dbReference type="EMBL" id="PKQ64494.1"/>
    </source>
</evidence>
<proteinExistence type="predicted"/>
<dbReference type="Proteomes" id="UP000233535">
    <property type="component" value="Unassembled WGS sequence"/>
</dbReference>
<evidence type="ECO:0000256" key="1">
    <source>
        <dbReference type="SAM" id="Phobius"/>
    </source>
</evidence>
<gene>
    <name evidence="2" type="ORF">BZG02_06720</name>
</gene>
<name>A0A2N3I2F9_9BACT</name>
<feature type="transmembrane region" description="Helical" evidence="1">
    <location>
        <begin position="51"/>
        <end position="71"/>
    </location>
</feature>
<accession>A0A2N3I2F9</accession>
<dbReference type="RefSeq" id="WP_101260641.1">
    <property type="nucleotide sequence ID" value="NZ_MVDD01000003.1"/>
</dbReference>
<comment type="caution">
    <text evidence="2">The sequence shown here is derived from an EMBL/GenBank/DDBJ whole genome shotgun (WGS) entry which is preliminary data.</text>
</comment>
<sequence>MNQIIQGMNYTTLLDRGKALLLWIYKNITNKFTAPFRVLKDKFPVIDKYPVVKYSLIPVLIASIFAVRYILKFVINELAEWTSGFVNETADYSISERTIVLSIVAVFILVRVVLKIRSQQNKNSQQK</sequence>
<keyword evidence="1" id="KW-1133">Transmembrane helix</keyword>
<keyword evidence="3" id="KW-1185">Reference proteome</keyword>
<protein>
    <submittedName>
        <fullName evidence="2">Uncharacterized protein</fullName>
    </submittedName>
</protein>
<feature type="transmembrane region" description="Helical" evidence="1">
    <location>
        <begin position="98"/>
        <end position="114"/>
    </location>
</feature>
<evidence type="ECO:0000313" key="3">
    <source>
        <dbReference type="Proteomes" id="UP000233535"/>
    </source>
</evidence>
<keyword evidence="1" id="KW-0812">Transmembrane</keyword>
<dbReference type="EMBL" id="MVDD01000003">
    <property type="protein sequence ID" value="PKQ64494.1"/>
    <property type="molecule type" value="Genomic_DNA"/>
</dbReference>
<reference evidence="2 3" key="1">
    <citation type="journal article" date="2017" name="Front. Microbiol.">
        <title>Labilibaculum manganireducens gen. nov., sp. nov. and Labilibaculum filiforme sp. nov., Novel Bacteroidetes Isolated from Subsurface Sediments of the Baltic Sea.</title>
        <authorList>
            <person name="Vandieken V."/>
            <person name="Marshall I.P."/>
            <person name="Niemann H."/>
            <person name="Engelen B."/>
            <person name="Cypionka H."/>
        </authorList>
    </citation>
    <scope>NUCLEOTIDE SEQUENCE [LARGE SCALE GENOMIC DNA]</scope>
    <source>
        <strain evidence="2 3">59.16B</strain>
    </source>
</reference>
<dbReference type="OrthoDB" id="1120166at2"/>
<organism evidence="2 3">
    <name type="scientific">Labilibaculum filiforme</name>
    <dbReference type="NCBI Taxonomy" id="1940526"/>
    <lineage>
        <taxon>Bacteria</taxon>
        <taxon>Pseudomonadati</taxon>
        <taxon>Bacteroidota</taxon>
        <taxon>Bacteroidia</taxon>
        <taxon>Marinilabiliales</taxon>
        <taxon>Marinifilaceae</taxon>
        <taxon>Labilibaculum</taxon>
    </lineage>
</organism>